<evidence type="ECO:0000313" key="1">
    <source>
        <dbReference type="EMBL" id="MDQ6595292.1"/>
    </source>
</evidence>
<reference evidence="1" key="1">
    <citation type="submission" date="2023-08" db="EMBL/GenBank/DDBJ databases">
        <title>Nitrogen cycling bacteria in agricultural field soils.</title>
        <authorList>
            <person name="Jang J."/>
        </authorList>
    </citation>
    <scope>NUCLEOTIDE SEQUENCE</scope>
    <source>
        <strain evidence="1">PS3-36</strain>
    </source>
</reference>
<protein>
    <submittedName>
        <fullName evidence="1">Uncharacterized protein</fullName>
    </submittedName>
</protein>
<dbReference type="AlphaFoldDB" id="A0AA90QNK2"/>
<dbReference type="EMBL" id="JAVGVR010000001">
    <property type="protein sequence ID" value="MDQ6595292.1"/>
    <property type="molecule type" value="Genomic_DNA"/>
</dbReference>
<comment type="caution">
    <text evidence="1">The sequence shown here is derived from an EMBL/GenBank/DDBJ whole genome shotgun (WGS) entry which is preliminary data.</text>
</comment>
<proteinExistence type="predicted"/>
<evidence type="ECO:0000313" key="2">
    <source>
        <dbReference type="Proteomes" id="UP001178888"/>
    </source>
</evidence>
<organism evidence="1 2">
    <name type="scientific">Bacillus salipaludis</name>
    <dbReference type="NCBI Taxonomy" id="2547811"/>
    <lineage>
        <taxon>Bacteria</taxon>
        <taxon>Bacillati</taxon>
        <taxon>Bacillota</taxon>
        <taxon>Bacilli</taxon>
        <taxon>Bacillales</taxon>
        <taxon>Bacillaceae</taxon>
        <taxon>Bacillus</taxon>
    </lineage>
</organism>
<name>A0AA90QNK2_9BACI</name>
<sequence length="46" mass="5423">MEGNRLLLTDFTSDEGFELTRYITHLFEYVSSLQKNNNPQFKPAQE</sequence>
<keyword evidence="2" id="KW-1185">Reference proteome</keyword>
<dbReference type="RefSeq" id="WP_165976156.1">
    <property type="nucleotide sequence ID" value="NZ_JAVGVR010000001.1"/>
</dbReference>
<dbReference type="Proteomes" id="UP001178888">
    <property type="component" value="Unassembled WGS sequence"/>
</dbReference>
<accession>A0AA90QNK2</accession>
<gene>
    <name evidence="1" type="ORF">RCG21_02265</name>
</gene>